<dbReference type="Gene3D" id="1.25.40.10">
    <property type="entry name" value="Tetratricopeptide repeat domain"/>
    <property type="match status" value="2"/>
</dbReference>
<feature type="domain" description="Cytochrome c-552/4" evidence="4">
    <location>
        <begin position="40"/>
        <end position="65"/>
    </location>
</feature>
<dbReference type="InterPro" id="IPR010177">
    <property type="entry name" value="Paired_CXXCH_1"/>
</dbReference>
<organism evidence="5 6">
    <name type="scientific">Vineibacter terrae</name>
    <dbReference type="NCBI Taxonomy" id="2586908"/>
    <lineage>
        <taxon>Bacteria</taxon>
        <taxon>Pseudomonadati</taxon>
        <taxon>Pseudomonadota</taxon>
        <taxon>Alphaproteobacteria</taxon>
        <taxon>Hyphomicrobiales</taxon>
        <taxon>Vineibacter</taxon>
    </lineage>
</organism>
<proteinExistence type="predicted"/>
<dbReference type="OrthoDB" id="9814800at2"/>
<dbReference type="PROSITE" id="PS50077">
    <property type="entry name" value="HEAT_REPEAT"/>
    <property type="match status" value="1"/>
</dbReference>
<dbReference type="Pfam" id="PF13435">
    <property type="entry name" value="Cytochrome_C554"/>
    <property type="match status" value="2"/>
</dbReference>
<dbReference type="Gene3D" id="1.10.1130.10">
    <property type="entry name" value="Flavocytochrome C3, Chain A"/>
    <property type="match status" value="2"/>
</dbReference>
<evidence type="ECO:0000313" key="5">
    <source>
        <dbReference type="EMBL" id="TXL70581.1"/>
    </source>
</evidence>
<dbReference type="Pfam" id="PF13414">
    <property type="entry name" value="TPR_11"/>
    <property type="match status" value="1"/>
</dbReference>
<accession>A0A5C8P9Y3</accession>
<protein>
    <submittedName>
        <fullName evidence="5">Tetratricopeptide repeat protein</fullName>
    </submittedName>
</protein>
<sequence>MLAVAAIVLAGYYLLAPRSPSETPSSAVASRPPTYVGAAACGQCHQDQLKAWTGSHHDRAMQKADGRTVVGDFNNARFVHYGIESTFYSRNGRYFVHTEGADGALTDFEIAYTFGVYPLQQYLIAFPGGRLQALSIAWDSRPKVEGGQRWFHLIPDEEIAHDDPLHWTGLYQNWNLQCAECHSTNLRKGYDAEARIYRTTFSEINVACEACHGPGSRHVTWAAQSSRRGQEPADKGLAVHLQSRWDVAWRFAEQGGPIARRDAPPDAALMNVCAACHARRSTLADGVPAGAPLEETHRLAMLVPPGYHADGQQRDEVYTWGSFLQSRMFRQGVTCMDCHEPHALKLRAEGNAVCGRCHDPAAFDTPRHHFHSASGKGTACVDCHMPAQTYMIIDARRDHGFRIPRPDVSGAIDAPNACTTCHTTRDAGWAASAMDGWYGSGWRKRPQHGLAVHAGLTQGARALPSLLELARDPAYAPVVRATAATIAQPHMRPALLPLARALLRDPDPLVRIAALGLVEPFPAAIRLEAATALLGDGVQGVRFEAARLLADIPDGQLPPAQRAIRDTVTNAYIASLKENLDWPAANVTLGNLLVRQGRLFEAFQAYRQALALDSKFVGAYVNLADLHRQEGTDIEGEKVLRRGLELLPQSAELHHALGLRLVRANDLPGALRELGEAAASAPDNPRHAYVYAIALHSAGRRQEAMAILTDADARHPYDPDILGALVSLAREQGAVGDALRYARLLLEVLPDDPGVSRLVRELER</sequence>
<dbReference type="SUPFAM" id="SSF48452">
    <property type="entry name" value="TPR-like"/>
    <property type="match status" value="1"/>
</dbReference>
<feature type="repeat" description="TPR" evidence="2">
    <location>
        <begin position="583"/>
        <end position="616"/>
    </location>
</feature>
<evidence type="ECO:0000259" key="3">
    <source>
        <dbReference type="Pfam" id="PF09699"/>
    </source>
</evidence>
<evidence type="ECO:0000256" key="2">
    <source>
        <dbReference type="PROSITE-ProRule" id="PRU00339"/>
    </source>
</evidence>
<feature type="domain" description="Cytochrome c-552/4" evidence="4">
    <location>
        <begin position="175"/>
        <end position="213"/>
    </location>
</feature>
<comment type="caution">
    <text evidence="5">The sequence shown here is derived from an EMBL/GenBank/DDBJ whole genome shotgun (WGS) entry which is preliminary data.</text>
</comment>
<dbReference type="Proteomes" id="UP000321638">
    <property type="component" value="Unassembled WGS sequence"/>
</dbReference>
<dbReference type="InterPro" id="IPR051829">
    <property type="entry name" value="Multiheme_Cytochr_ET"/>
</dbReference>
<dbReference type="Pfam" id="PF09699">
    <property type="entry name" value="Paired_CXXCH_1"/>
    <property type="match status" value="1"/>
</dbReference>
<dbReference type="Gene3D" id="1.25.10.10">
    <property type="entry name" value="Leucine-rich Repeat Variant"/>
    <property type="match status" value="1"/>
</dbReference>
<dbReference type="Pfam" id="PF13432">
    <property type="entry name" value="TPR_16"/>
    <property type="match status" value="1"/>
</dbReference>
<keyword evidence="1" id="KW-0732">Signal</keyword>
<dbReference type="PANTHER" id="PTHR35038">
    <property type="entry name" value="DISSIMILATORY SULFITE REDUCTASE SIRA"/>
    <property type="match status" value="1"/>
</dbReference>
<dbReference type="InterPro" id="IPR023155">
    <property type="entry name" value="Cyt_c-552/4"/>
</dbReference>
<evidence type="ECO:0000259" key="4">
    <source>
        <dbReference type="Pfam" id="PF13435"/>
    </source>
</evidence>
<dbReference type="SUPFAM" id="SSF48695">
    <property type="entry name" value="Multiheme cytochromes"/>
    <property type="match status" value="1"/>
</dbReference>
<dbReference type="InterPro" id="IPR019734">
    <property type="entry name" value="TPR_rpt"/>
</dbReference>
<dbReference type="AlphaFoldDB" id="A0A5C8P9Y3"/>
<gene>
    <name evidence="5" type="ORF">FHP25_34030</name>
</gene>
<feature type="domain" description="Doubled CXXCH motif" evidence="3">
    <location>
        <begin position="331"/>
        <end position="361"/>
    </location>
</feature>
<evidence type="ECO:0000313" key="6">
    <source>
        <dbReference type="Proteomes" id="UP000321638"/>
    </source>
</evidence>
<keyword evidence="6" id="KW-1185">Reference proteome</keyword>
<dbReference type="InterPro" id="IPR011989">
    <property type="entry name" value="ARM-like"/>
</dbReference>
<dbReference type="EMBL" id="VDUZ01000057">
    <property type="protein sequence ID" value="TXL70581.1"/>
    <property type="molecule type" value="Genomic_DNA"/>
</dbReference>
<dbReference type="InterPro" id="IPR011990">
    <property type="entry name" value="TPR-like_helical_dom_sf"/>
</dbReference>
<keyword evidence="2" id="KW-0802">TPR repeat</keyword>
<name>A0A5C8P9Y3_9HYPH</name>
<dbReference type="PANTHER" id="PTHR35038:SF8">
    <property type="entry name" value="C-TYPE POLYHEME CYTOCHROME OMCC"/>
    <property type="match status" value="1"/>
</dbReference>
<reference evidence="5 6" key="1">
    <citation type="submission" date="2019-06" db="EMBL/GenBank/DDBJ databases">
        <title>New taxonomy in bacterial strain CC-CFT640, isolated from vineyard.</title>
        <authorList>
            <person name="Lin S.-Y."/>
            <person name="Tsai C.-F."/>
            <person name="Young C.-C."/>
        </authorList>
    </citation>
    <scope>NUCLEOTIDE SEQUENCE [LARGE SCALE GENOMIC DNA]</scope>
    <source>
        <strain evidence="5 6">CC-CFT640</strain>
    </source>
</reference>
<evidence type="ECO:0000256" key="1">
    <source>
        <dbReference type="ARBA" id="ARBA00022729"/>
    </source>
</evidence>
<dbReference type="PROSITE" id="PS50005">
    <property type="entry name" value="TPR"/>
    <property type="match status" value="1"/>
</dbReference>
<dbReference type="InterPro" id="IPR021133">
    <property type="entry name" value="HEAT_type_2"/>
</dbReference>
<dbReference type="InterPro" id="IPR036280">
    <property type="entry name" value="Multihaem_cyt_sf"/>
</dbReference>